<dbReference type="GO" id="GO:0004368">
    <property type="term" value="F:glycerol-3-phosphate dehydrogenase (quinone) activity"/>
    <property type="evidence" value="ECO:0007669"/>
    <property type="project" value="UniProtKB-EC"/>
</dbReference>
<comment type="cofactor">
    <cofactor evidence="1">
        <name>FAD</name>
        <dbReference type="ChEBI" id="CHEBI:57692"/>
    </cofactor>
</comment>
<keyword evidence="6 9" id="KW-0560">Oxidoreductase</keyword>
<dbReference type="InterPro" id="IPR036188">
    <property type="entry name" value="FAD/NAD-bd_sf"/>
</dbReference>
<dbReference type="Gene3D" id="1.10.8.870">
    <property type="entry name" value="Alpha-glycerophosphate oxidase, cap domain"/>
    <property type="match status" value="1"/>
</dbReference>
<evidence type="ECO:0000256" key="2">
    <source>
        <dbReference type="ARBA" id="ARBA00007330"/>
    </source>
</evidence>
<dbReference type="PANTHER" id="PTHR11985:SF35">
    <property type="entry name" value="ANAEROBIC GLYCEROL-3-PHOSPHATE DEHYDROGENASE SUBUNIT A"/>
    <property type="match status" value="1"/>
</dbReference>
<dbReference type="Gene3D" id="3.30.9.10">
    <property type="entry name" value="D-Amino Acid Oxidase, subunit A, domain 2"/>
    <property type="match status" value="1"/>
</dbReference>
<dbReference type="RefSeq" id="WP_148596752.1">
    <property type="nucleotide sequence ID" value="NZ_CP042997.1"/>
</dbReference>
<keyword evidence="4" id="KW-0319">Glycerol metabolism</keyword>
<feature type="domain" description="Alpha-glycerophosphate oxidase C-terminal" evidence="8">
    <location>
        <begin position="412"/>
        <end position="501"/>
    </location>
</feature>
<dbReference type="GO" id="GO:0006071">
    <property type="term" value="P:glycerol metabolic process"/>
    <property type="evidence" value="ECO:0007669"/>
    <property type="project" value="UniProtKB-KW"/>
</dbReference>
<feature type="domain" description="FAD dependent oxidoreductase" evidence="7">
    <location>
        <begin position="18"/>
        <end position="374"/>
    </location>
</feature>
<dbReference type="Pfam" id="PF16901">
    <property type="entry name" value="DAO_C"/>
    <property type="match status" value="1"/>
</dbReference>
<dbReference type="InterPro" id="IPR031656">
    <property type="entry name" value="DAO_C"/>
</dbReference>
<dbReference type="PRINTS" id="PR01001">
    <property type="entry name" value="FADG3PDH"/>
</dbReference>
<dbReference type="EMBL" id="CP042997">
    <property type="protein sequence ID" value="QEH37152.1"/>
    <property type="molecule type" value="Genomic_DNA"/>
</dbReference>
<dbReference type="PROSITE" id="PS00978">
    <property type="entry name" value="FAD_G3PDH_2"/>
    <property type="match status" value="1"/>
</dbReference>
<evidence type="ECO:0000259" key="7">
    <source>
        <dbReference type="Pfam" id="PF01266"/>
    </source>
</evidence>
<dbReference type="InterPro" id="IPR038299">
    <property type="entry name" value="DAO_C_sf"/>
</dbReference>
<dbReference type="AlphaFoldDB" id="A0A5B9W995"/>
<name>A0A5B9W995_9BACT</name>
<dbReference type="Proteomes" id="UP000324233">
    <property type="component" value="Chromosome"/>
</dbReference>
<sequence length="520" mass="55486">MNRDEMMAKLSDRSITWDVVVIGGGATGIGVAVDAAARGYRTALLERSDFGKGTSSRSTKLVHGGVRYLQQGNVSLVIEALRERGLLMKLAPHLVGNLRFVVPNYAWWEAPFYGIGMKVYDLLAGRYGFGPSKVLSREQTLALLPTIRTDGLRGGVQYFDGLFDDSRLLINLAQTAFEHGATVANYVRVDRLLKDAEGLIRGVVAQDLEAGAELELSARVVVNATGPFADALRRADDPSLGPIIAPSQGAHVVLPKEFLPGDSAIMVPHTADGRVMFAIPWHGHVVVGTTDVPIDHVPVDPAPMSDEVDFILETAAGYLARPATRADVRSAFAGIRPLVRAGEGTSTAALSRDHHLEIAPSGLVTICGGKWTTYRHMAEDTVDQAAIVGGLPERPCPTRELFIHGSAETLLGEDPLSVYGSDAIAIRSLARSSGRLAGQLHPDLPIVAAQVAWAAQQEMARTVEDVLCRRTRAAFLNAPAALAMAADVASILAAELGRDDAWAASQVEAFRPIGESFVAS</sequence>
<keyword evidence="3" id="KW-0285">Flavoprotein</keyword>
<comment type="similarity">
    <text evidence="2">Belongs to the FAD-dependent glycerol-3-phosphate dehydrogenase family.</text>
</comment>
<proteinExistence type="inferred from homology"/>
<evidence type="ECO:0000256" key="6">
    <source>
        <dbReference type="ARBA" id="ARBA00023002"/>
    </source>
</evidence>
<evidence type="ECO:0000313" key="10">
    <source>
        <dbReference type="Proteomes" id="UP000324233"/>
    </source>
</evidence>
<gene>
    <name evidence="9" type="primary">glpD</name>
    <name evidence="9" type="ORF">OJF2_57390</name>
</gene>
<dbReference type="InterPro" id="IPR006076">
    <property type="entry name" value="FAD-dep_OxRdtase"/>
</dbReference>
<accession>A0A5B9W995</accession>
<evidence type="ECO:0000256" key="3">
    <source>
        <dbReference type="ARBA" id="ARBA00022630"/>
    </source>
</evidence>
<dbReference type="InterPro" id="IPR000447">
    <property type="entry name" value="G3P_DH_FAD-dep"/>
</dbReference>
<dbReference type="SUPFAM" id="SSF51905">
    <property type="entry name" value="FAD/NAD(P)-binding domain"/>
    <property type="match status" value="1"/>
</dbReference>
<dbReference type="EC" id="1.1.5.3" evidence="9"/>
<evidence type="ECO:0000256" key="1">
    <source>
        <dbReference type="ARBA" id="ARBA00001974"/>
    </source>
</evidence>
<organism evidence="9 10">
    <name type="scientific">Aquisphaera giovannonii</name>
    <dbReference type="NCBI Taxonomy" id="406548"/>
    <lineage>
        <taxon>Bacteria</taxon>
        <taxon>Pseudomonadati</taxon>
        <taxon>Planctomycetota</taxon>
        <taxon>Planctomycetia</taxon>
        <taxon>Isosphaerales</taxon>
        <taxon>Isosphaeraceae</taxon>
        <taxon>Aquisphaera</taxon>
    </lineage>
</organism>
<keyword evidence="5" id="KW-0274">FAD</keyword>
<dbReference type="OrthoDB" id="9766796at2"/>
<dbReference type="Pfam" id="PF01266">
    <property type="entry name" value="DAO"/>
    <property type="match status" value="1"/>
</dbReference>
<reference evidence="9 10" key="1">
    <citation type="submission" date="2019-08" db="EMBL/GenBank/DDBJ databases">
        <title>Deep-cultivation of Planctomycetes and their phenomic and genomic characterization uncovers novel biology.</title>
        <authorList>
            <person name="Wiegand S."/>
            <person name="Jogler M."/>
            <person name="Boedeker C."/>
            <person name="Pinto D."/>
            <person name="Vollmers J."/>
            <person name="Rivas-Marin E."/>
            <person name="Kohn T."/>
            <person name="Peeters S.H."/>
            <person name="Heuer A."/>
            <person name="Rast P."/>
            <person name="Oberbeckmann S."/>
            <person name="Bunk B."/>
            <person name="Jeske O."/>
            <person name="Meyerdierks A."/>
            <person name="Storesund J.E."/>
            <person name="Kallscheuer N."/>
            <person name="Luecker S."/>
            <person name="Lage O.M."/>
            <person name="Pohl T."/>
            <person name="Merkel B.J."/>
            <person name="Hornburger P."/>
            <person name="Mueller R.-W."/>
            <person name="Bruemmer F."/>
            <person name="Labrenz M."/>
            <person name="Spormann A.M."/>
            <person name="Op den Camp H."/>
            <person name="Overmann J."/>
            <person name="Amann R."/>
            <person name="Jetten M.S.M."/>
            <person name="Mascher T."/>
            <person name="Medema M.H."/>
            <person name="Devos D.P."/>
            <person name="Kaster A.-K."/>
            <person name="Ovreas L."/>
            <person name="Rohde M."/>
            <person name="Galperin M.Y."/>
            <person name="Jogler C."/>
        </authorList>
    </citation>
    <scope>NUCLEOTIDE SEQUENCE [LARGE SCALE GENOMIC DNA]</scope>
    <source>
        <strain evidence="9 10">OJF2</strain>
    </source>
</reference>
<keyword evidence="10" id="KW-1185">Reference proteome</keyword>
<evidence type="ECO:0000259" key="8">
    <source>
        <dbReference type="Pfam" id="PF16901"/>
    </source>
</evidence>
<dbReference type="GO" id="GO:0046168">
    <property type="term" value="P:glycerol-3-phosphate catabolic process"/>
    <property type="evidence" value="ECO:0007669"/>
    <property type="project" value="TreeGrafter"/>
</dbReference>
<dbReference type="PANTHER" id="PTHR11985">
    <property type="entry name" value="GLYCEROL-3-PHOSPHATE DEHYDROGENASE"/>
    <property type="match status" value="1"/>
</dbReference>
<dbReference type="KEGG" id="agv:OJF2_57390"/>
<protein>
    <submittedName>
        <fullName evidence="9">Aerobic glycerol-3-phosphate dehydrogenase</fullName>
        <ecNumber evidence="9">1.1.5.3</ecNumber>
    </submittedName>
</protein>
<evidence type="ECO:0000256" key="4">
    <source>
        <dbReference type="ARBA" id="ARBA00022798"/>
    </source>
</evidence>
<dbReference type="Gene3D" id="3.50.50.60">
    <property type="entry name" value="FAD/NAD(P)-binding domain"/>
    <property type="match status" value="1"/>
</dbReference>
<evidence type="ECO:0000256" key="5">
    <source>
        <dbReference type="ARBA" id="ARBA00022827"/>
    </source>
</evidence>
<evidence type="ECO:0000313" key="9">
    <source>
        <dbReference type="EMBL" id="QEH37152.1"/>
    </source>
</evidence>